<evidence type="ECO:0000256" key="1">
    <source>
        <dbReference type="SAM" id="Phobius"/>
    </source>
</evidence>
<feature type="transmembrane region" description="Helical" evidence="1">
    <location>
        <begin position="7"/>
        <end position="31"/>
    </location>
</feature>
<accession>K6E1Z9</accession>
<keyword evidence="1" id="KW-0472">Membrane</keyword>
<dbReference type="EMBL" id="AJLR01000049">
    <property type="protein sequence ID" value="EKN67206.1"/>
    <property type="molecule type" value="Genomic_DNA"/>
</dbReference>
<protein>
    <submittedName>
        <fullName evidence="2">Uncharacterized protein</fullName>
    </submittedName>
</protein>
<dbReference type="AlphaFoldDB" id="K6E1Z9"/>
<name>K6E1Z9_SCHAZ</name>
<feature type="transmembrane region" description="Helical" evidence="1">
    <location>
        <begin position="43"/>
        <end position="61"/>
    </location>
</feature>
<sequence length="67" mass="8117">MWRKVIFHFFFIAGIIPIYFIVFFLGIGTVFADTDLEQFFCEIFMFVIPIMYLVCWIYFGIKIQKNN</sequence>
<gene>
    <name evidence="2" type="ORF">BAZO_09781</name>
</gene>
<dbReference type="Proteomes" id="UP000006315">
    <property type="component" value="Unassembled WGS sequence"/>
</dbReference>
<dbReference type="STRING" id="1131731.BAZO_09781"/>
<evidence type="ECO:0000313" key="2">
    <source>
        <dbReference type="EMBL" id="EKN67206.1"/>
    </source>
</evidence>
<organism evidence="2 3">
    <name type="scientific">Schinkia azotoformans LMG 9581</name>
    <dbReference type="NCBI Taxonomy" id="1131731"/>
    <lineage>
        <taxon>Bacteria</taxon>
        <taxon>Bacillati</taxon>
        <taxon>Bacillota</taxon>
        <taxon>Bacilli</taxon>
        <taxon>Bacillales</taxon>
        <taxon>Bacillaceae</taxon>
        <taxon>Calidifontibacillus/Schinkia group</taxon>
        <taxon>Schinkia</taxon>
    </lineage>
</organism>
<keyword evidence="3" id="KW-1185">Reference proteome</keyword>
<reference evidence="2 3" key="1">
    <citation type="journal article" date="2012" name="Front. Microbiol.">
        <title>Redundancy and modularity in membrane-associated dissimilatory nitrate reduction in Bacillus.</title>
        <authorList>
            <person name="Heylen K."/>
            <person name="Keltjens J."/>
        </authorList>
    </citation>
    <scope>NUCLEOTIDE SEQUENCE [LARGE SCALE GENOMIC DNA]</scope>
    <source>
        <strain evidence="2 3">LMG 9581</strain>
    </source>
</reference>
<proteinExistence type="predicted"/>
<keyword evidence="1" id="KW-0812">Transmembrane</keyword>
<keyword evidence="1" id="KW-1133">Transmembrane helix</keyword>
<comment type="caution">
    <text evidence="2">The sequence shown here is derived from an EMBL/GenBank/DDBJ whole genome shotgun (WGS) entry which is preliminary data.</text>
</comment>
<dbReference type="PATRIC" id="fig|1131731.3.peg.2047"/>
<evidence type="ECO:0000313" key="3">
    <source>
        <dbReference type="Proteomes" id="UP000006315"/>
    </source>
</evidence>